<accession>A0A5B8ULJ1</accession>
<keyword evidence="3" id="KW-0813">Transport</keyword>
<evidence type="ECO:0000313" key="11">
    <source>
        <dbReference type="Proteomes" id="UP000321204"/>
    </source>
</evidence>
<dbReference type="InterPro" id="IPR003423">
    <property type="entry name" value="OMP_efflux"/>
</dbReference>
<sequence>MKQMNKAILLAFCLLLTSLLQAQQRHELSAQQAVDYARKNSVQIKNALIDVEEQAQTNKEVTASAYPQINGSAGINYYPNVAVQTLPNFISPAVYGVLANEGVKDANGNTIKVPSDFGYIAAQFGTKFSNNVGVSLQQLLFDGQVFIGLQARDATMQFARKAAEVTEEGIRANVYKVYYQLAASKSQISILDANIARVQNLLNDTRKMYENGFAEKLSISQLEVQLSNIQTERLKALNSINNGYIGLKMLIGMPVQDSLVLTDSIGYNDIRNGVLEAAQYNYSDRKEYQYAELGKTLNEFNVRRYELSKLPTVSLSSNYNYIRQSNTFGFGGKWNPSSLIGLNVNVPIFSGFAKNARIDRAKLEVQRSVNNLESLKITIDAQVKQAVNNYQNALATLDAQKRNMELAETVYNQTRLKSQNGLATNTDISNAQNDLAVAQNNYILATYDAINAKIDFLKATGKLQ</sequence>
<feature type="chain" id="PRO_5023091874" evidence="9">
    <location>
        <begin position="23"/>
        <end position="464"/>
    </location>
</feature>
<evidence type="ECO:0000256" key="4">
    <source>
        <dbReference type="ARBA" id="ARBA00022452"/>
    </source>
</evidence>
<evidence type="ECO:0000256" key="9">
    <source>
        <dbReference type="SAM" id="SignalP"/>
    </source>
</evidence>
<dbReference type="AlphaFoldDB" id="A0A5B8ULJ1"/>
<reference evidence="10 11" key="1">
    <citation type="journal article" date="2015" name="Int. J. Syst. Evol. Microbiol.">
        <title>Flavisolibacter ginsenosidimutans sp. nov., with ginsenoside-converting activity isolated from soil used for cultivating ginseng.</title>
        <authorList>
            <person name="Zhao Y."/>
            <person name="Liu Q."/>
            <person name="Kang M.S."/>
            <person name="Jin F."/>
            <person name="Yu H."/>
            <person name="Im W.T."/>
        </authorList>
    </citation>
    <scope>NUCLEOTIDE SEQUENCE [LARGE SCALE GENOMIC DNA]</scope>
    <source>
        <strain evidence="10 11">Gsoil 636</strain>
    </source>
</reference>
<evidence type="ECO:0000256" key="3">
    <source>
        <dbReference type="ARBA" id="ARBA00022448"/>
    </source>
</evidence>
<evidence type="ECO:0000256" key="6">
    <source>
        <dbReference type="ARBA" id="ARBA00023136"/>
    </source>
</evidence>
<keyword evidence="5" id="KW-0812">Transmembrane</keyword>
<feature type="coiled-coil region" evidence="8">
    <location>
        <begin position="358"/>
        <end position="407"/>
    </location>
</feature>
<keyword evidence="8" id="KW-0175">Coiled coil</keyword>
<evidence type="ECO:0000256" key="5">
    <source>
        <dbReference type="ARBA" id="ARBA00022692"/>
    </source>
</evidence>
<dbReference type="PANTHER" id="PTHR30026:SF20">
    <property type="entry name" value="OUTER MEMBRANE PROTEIN TOLC"/>
    <property type="match status" value="1"/>
</dbReference>
<evidence type="ECO:0000256" key="1">
    <source>
        <dbReference type="ARBA" id="ARBA00004442"/>
    </source>
</evidence>
<dbReference type="KEGG" id="fgg:FSB75_15440"/>
<comment type="similarity">
    <text evidence="2">Belongs to the outer membrane factor (OMF) (TC 1.B.17) family.</text>
</comment>
<organism evidence="10 11">
    <name type="scientific">Flavisolibacter ginsenosidimutans</name>
    <dbReference type="NCBI Taxonomy" id="661481"/>
    <lineage>
        <taxon>Bacteria</taxon>
        <taxon>Pseudomonadati</taxon>
        <taxon>Bacteroidota</taxon>
        <taxon>Chitinophagia</taxon>
        <taxon>Chitinophagales</taxon>
        <taxon>Chitinophagaceae</taxon>
        <taxon>Flavisolibacter</taxon>
    </lineage>
</organism>
<protein>
    <submittedName>
        <fullName evidence="10">TolC family protein</fullName>
    </submittedName>
</protein>
<keyword evidence="7" id="KW-0998">Cell outer membrane</keyword>
<keyword evidence="11" id="KW-1185">Reference proteome</keyword>
<feature type="signal peptide" evidence="9">
    <location>
        <begin position="1"/>
        <end position="22"/>
    </location>
</feature>
<keyword evidence="4" id="KW-1134">Transmembrane beta strand</keyword>
<dbReference type="Pfam" id="PF02321">
    <property type="entry name" value="OEP"/>
    <property type="match status" value="2"/>
</dbReference>
<evidence type="ECO:0000256" key="8">
    <source>
        <dbReference type="SAM" id="Coils"/>
    </source>
</evidence>
<gene>
    <name evidence="10" type="ORF">FSB75_15440</name>
</gene>
<evidence type="ECO:0000313" key="10">
    <source>
        <dbReference type="EMBL" id="QEC57232.1"/>
    </source>
</evidence>
<evidence type="ECO:0000256" key="2">
    <source>
        <dbReference type="ARBA" id="ARBA00007613"/>
    </source>
</evidence>
<dbReference type="InterPro" id="IPR051906">
    <property type="entry name" value="TolC-like"/>
</dbReference>
<dbReference type="SUPFAM" id="SSF56954">
    <property type="entry name" value="Outer membrane efflux proteins (OEP)"/>
    <property type="match status" value="1"/>
</dbReference>
<name>A0A5B8ULJ1_9BACT</name>
<dbReference type="Gene3D" id="1.20.1600.10">
    <property type="entry name" value="Outer membrane efflux proteins (OEP)"/>
    <property type="match status" value="1"/>
</dbReference>
<dbReference type="Proteomes" id="UP000321204">
    <property type="component" value="Chromosome"/>
</dbReference>
<dbReference type="PANTHER" id="PTHR30026">
    <property type="entry name" value="OUTER MEMBRANE PROTEIN TOLC"/>
    <property type="match status" value="1"/>
</dbReference>
<keyword evidence="6" id="KW-0472">Membrane</keyword>
<dbReference type="EMBL" id="CP042433">
    <property type="protein sequence ID" value="QEC57232.1"/>
    <property type="molecule type" value="Genomic_DNA"/>
</dbReference>
<dbReference type="GO" id="GO:1990281">
    <property type="term" value="C:efflux pump complex"/>
    <property type="evidence" value="ECO:0007669"/>
    <property type="project" value="TreeGrafter"/>
</dbReference>
<keyword evidence="9" id="KW-0732">Signal</keyword>
<dbReference type="GO" id="GO:0015562">
    <property type="term" value="F:efflux transmembrane transporter activity"/>
    <property type="evidence" value="ECO:0007669"/>
    <property type="project" value="InterPro"/>
</dbReference>
<dbReference type="OrthoDB" id="367883at2"/>
<evidence type="ECO:0000256" key="7">
    <source>
        <dbReference type="ARBA" id="ARBA00023237"/>
    </source>
</evidence>
<dbReference type="GO" id="GO:0015288">
    <property type="term" value="F:porin activity"/>
    <property type="evidence" value="ECO:0007669"/>
    <property type="project" value="TreeGrafter"/>
</dbReference>
<comment type="subcellular location">
    <subcellularLocation>
        <location evidence="1">Cell outer membrane</location>
    </subcellularLocation>
</comment>
<dbReference type="GO" id="GO:0009279">
    <property type="term" value="C:cell outer membrane"/>
    <property type="evidence" value="ECO:0007669"/>
    <property type="project" value="UniProtKB-SubCell"/>
</dbReference>
<proteinExistence type="inferred from homology"/>